<dbReference type="AlphaFoldDB" id="A0A858RCA8"/>
<keyword evidence="1" id="KW-0378">Hydrolase</keyword>
<sequence length="51" mass="5337">MALRVARRALAGTLSDPTGGAWRFHRGGESPDWAQGLAPLAEVGPLLCYGS</sequence>
<dbReference type="EMBL" id="CP051775">
    <property type="protein sequence ID" value="QJE74566.1"/>
    <property type="molecule type" value="Genomic_DNA"/>
</dbReference>
<organism evidence="1 2">
    <name type="scientific">Aerophototrophica crusticola</name>
    <dbReference type="NCBI Taxonomy" id="1709002"/>
    <lineage>
        <taxon>Bacteria</taxon>
        <taxon>Pseudomonadati</taxon>
        <taxon>Pseudomonadota</taxon>
        <taxon>Alphaproteobacteria</taxon>
        <taxon>Rhodospirillales</taxon>
        <taxon>Rhodospirillaceae</taxon>
        <taxon>Aerophototrophica</taxon>
    </lineage>
</organism>
<evidence type="ECO:0000313" key="1">
    <source>
        <dbReference type="EMBL" id="QJE74566.1"/>
    </source>
</evidence>
<reference evidence="1" key="1">
    <citation type="submission" date="2020-04" db="EMBL/GenBank/DDBJ databases">
        <title>A desert anoxygenic phototrophic bacterium fixes CO2 using RubisCO under aerobic conditions.</title>
        <authorList>
            <person name="Tang K."/>
        </authorList>
    </citation>
    <scope>NUCLEOTIDE SEQUENCE [LARGE SCALE GENOMIC DNA]</scope>
    <source>
        <strain evidence="1">MIMtkB3</strain>
    </source>
</reference>
<name>A0A858RCA8_9PROT</name>
<keyword evidence="2" id="KW-1185">Reference proteome</keyword>
<accession>A0A858RCA8</accession>
<gene>
    <name evidence="1" type="ORF">HHL28_17185</name>
</gene>
<dbReference type="GO" id="GO:0016787">
    <property type="term" value="F:hydrolase activity"/>
    <property type="evidence" value="ECO:0007669"/>
    <property type="project" value="UniProtKB-KW"/>
</dbReference>
<evidence type="ECO:0000313" key="2">
    <source>
        <dbReference type="Proteomes" id="UP000501891"/>
    </source>
</evidence>
<protein>
    <submittedName>
        <fullName evidence="1">Cell wall hydrolase</fullName>
    </submittedName>
</protein>
<proteinExistence type="predicted"/>
<dbReference type="Proteomes" id="UP000501891">
    <property type="component" value="Chromosome"/>
</dbReference>
<dbReference type="KEGG" id="acru:HHL28_17185"/>